<protein>
    <submittedName>
        <fullName evidence="4">WAP domain-containing protein</fullName>
    </submittedName>
</protein>
<evidence type="ECO:0000313" key="4">
    <source>
        <dbReference type="WBParaSite" id="TMUE_3000013488.1"/>
    </source>
</evidence>
<dbReference type="SMART" id="SM00217">
    <property type="entry name" value="WAP"/>
    <property type="match status" value="3"/>
</dbReference>
<feature type="domain" description="WAP" evidence="2">
    <location>
        <begin position="85"/>
        <end position="132"/>
    </location>
</feature>
<dbReference type="PANTHER" id="PTHR19441:SF95">
    <property type="entry name" value="PERLWAPIN ISOFORM X1"/>
    <property type="match status" value="1"/>
</dbReference>
<feature type="domain" description="WAP" evidence="2">
    <location>
        <begin position="28"/>
        <end position="75"/>
    </location>
</feature>
<dbReference type="Gene3D" id="4.10.75.10">
    <property type="entry name" value="Elafin-like"/>
    <property type="match status" value="3"/>
</dbReference>
<dbReference type="STRING" id="70415.A0A5S6R229"/>
<dbReference type="SUPFAM" id="SSF57256">
    <property type="entry name" value="Elafin-like"/>
    <property type="match status" value="3"/>
</dbReference>
<evidence type="ECO:0000259" key="2">
    <source>
        <dbReference type="PROSITE" id="PS51390"/>
    </source>
</evidence>
<dbReference type="Pfam" id="PF00095">
    <property type="entry name" value="WAP"/>
    <property type="match status" value="3"/>
</dbReference>
<organism evidence="3 4">
    <name type="scientific">Trichuris muris</name>
    <name type="common">Mouse whipworm</name>
    <dbReference type="NCBI Taxonomy" id="70415"/>
    <lineage>
        <taxon>Eukaryota</taxon>
        <taxon>Metazoa</taxon>
        <taxon>Ecdysozoa</taxon>
        <taxon>Nematoda</taxon>
        <taxon>Enoplea</taxon>
        <taxon>Dorylaimia</taxon>
        <taxon>Trichinellida</taxon>
        <taxon>Trichuridae</taxon>
        <taxon>Trichuris</taxon>
    </lineage>
</organism>
<dbReference type="GO" id="GO:0005615">
    <property type="term" value="C:extracellular space"/>
    <property type="evidence" value="ECO:0007669"/>
    <property type="project" value="TreeGrafter"/>
</dbReference>
<feature type="chain" id="PRO_5024362511" evidence="1">
    <location>
        <begin position="30"/>
        <end position="272"/>
    </location>
</feature>
<reference evidence="4" key="1">
    <citation type="submission" date="2019-12" db="UniProtKB">
        <authorList>
            <consortium name="WormBaseParasite"/>
        </authorList>
    </citation>
    <scope>IDENTIFICATION</scope>
</reference>
<sequence length="272" mass="28862">MSQKLSLAFGTAKNFLFVAVLLGVHSLEALRPGTCPAYFGNVAWNAIHRCNYDEQCSSNYKCCMTTLGRRCLKPDNVGTTPSPGSYQKPGTCPPNLSGTSGSASDLCTNDLSCELNRKCCPTFVGKRCLLPASSYGQCPDGSRSQRSCSPGTSCGYGFYCSRGFCCPDRGSSTTTAQPSLTGCPVERPYGFGSGKFCLSNRDCMSPSTCCKYDGESRCYSLLGAPASKPGQCPSFSGELISGATNACDVDGDCQQDRKCCPTVSGKRCLRPE</sequence>
<accession>A0A5S6R229</accession>
<dbReference type="PANTHER" id="PTHR19441">
    <property type="entry name" value="WHEY ACDIC PROTEIN WAP"/>
    <property type="match status" value="1"/>
</dbReference>
<feature type="domain" description="WAP" evidence="2">
    <location>
        <begin position="225"/>
        <end position="272"/>
    </location>
</feature>
<dbReference type="GO" id="GO:0004867">
    <property type="term" value="F:serine-type endopeptidase inhibitor activity"/>
    <property type="evidence" value="ECO:0007669"/>
    <property type="project" value="TreeGrafter"/>
</dbReference>
<dbReference type="SMART" id="SM00289">
    <property type="entry name" value="WR1"/>
    <property type="match status" value="2"/>
</dbReference>
<dbReference type="InterPro" id="IPR050514">
    <property type="entry name" value="WAP_four-disulfide_core"/>
</dbReference>
<keyword evidence="3" id="KW-1185">Reference proteome</keyword>
<feature type="signal peptide" evidence="1">
    <location>
        <begin position="1"/>
        <end position="29"/>
    </location>
</feature>
<name>A0A5S6R229_TRIMR</name>
<dbReference type="Proteomes" id="UP000046395">
    <property type="component" value="Unassembled WGS sequence"/>
</dbReference>
<dbReference type="WBParaSite" id="TMUE_3000013488.1">
    <property type="protein sequence ID" value="TMUE_3000013488.1"/>
    <property type="gene ID" value="WBGene00292196"/>
</dbReference>
<evidence type="ECO:0000256" key="1">
    <source>
        <dbReference type="SAM" id="SignalP"/>
    </source>
</evidence>
<dbReference type="InterPro" id="IPR008197">
    <property type="entry name" value="WAP_dom"/>
</dbReference>
<keyword evidence="1" id="KW-0732">Signal</keyword>
<dbReference type="AlphaFoldDB" id="A0A5S6R229"/>
<evidence type="ECO:0000313" key="3">
    <source>
        <dbReference type="Proteomes" id="UP000046395"/>
    </source>
</evidence>
<dbReference type="PROSITE" id="PS51390">
    <property type="entry name" value="WAP"/>
    <property type="match status" value="3"/>
</dbReference>
<proteinExistence type="predicted"/>
<dbReference type="InterPro" id="IPR036645">
    <property type="entry name" value="Elafin-like_sf"/>
</dbReference>
<dbReference type="InterPro" id="IPR006150">
    <property type="entry name" value="Cys_repeat_1"/>
</dbReference>